<reference evidence="1 2" key="1">
    <citation type="journal article" date="2021" name="Plant Biotechnol. J.">
        <title>Multi-omics assisted identification of the key and species-specific regulatory components of drought-tolerant mechanisms in Gossypium stocksii.</title>
        <authorList>
            <person name="Yu D."/>
            <person name="Ke L."/>
            <person name="Zhang D."/>
            <person name="Wu Y."/>
            <person name="Sun Y."/>
            <person name="Mei J."/>
            <person name="Sun J."/>
            <person name="Sun Y."/>
        </authorList>
    </citation>
    <scope>NUCLEOTIDE SEQUENCE [LARGE SCALE GENOMIC DNA]</scope>
    <source>
        <strain evidence="2">cv. E1</strain>
        <tissue evidence="1">Leaf</tissue>
    </source>
</reference>
<comment type="caution">
    <text evidence="1">The sequence shown here is derived from an EMBL/GenBank/DDBJ whole genome shotgun (WGS) entry which is preliminary data.</text>
</comment>
<feature type="non-terminal residue" evidence="1">
    <location>
        <position position="1"/>
    </location>
</feature>
<keyword evidence="2" id="KW-1185">Reference proteome</keyword>
<proteinExistence type="predicted"/>
<evidence type="ECO:0000313" key="1">
    <source>
        <dbReference type="EMBL" id="KAH1097809.1"/>
    </source>
</evidence>
<dbReference type="AlphaFoldDB" id="A0A9D3VWY5"/>
<protein>
    <submittedName>
        <fullName evidence="1">Uncharacterized protein</fullName>
    </submittedName>
</protein>
<gene>
    <name evidence="1" type="ORF">J1N35_014730</name>
</gene>
<sequence>FKKMSKGSREVIKEEIESHMPPVPEQTTITGLGAVKNAFKNVFFFTMMTQMFD</sequence>
<dbReference type="EMBL" id="JAIQCV010000005">
    <property type="protein sequence ID" value="KAH1097809.1"/>
    <property type="molecule type" value="Genomic_DNA"/>
</dbReference>
<dbReference type="Proteomes" id="UP000828251">
    <property type="component" value="Unassembled WGS sequence"/>
</dbReference>
<accession>A0A9D3VWY5</accession>
<name>A0A9D3VWY5_9ROSI</name>
<organism evidence="1 2">
    <name type="scientific">Gossypium stocksii</name>
    <dbReference type="NCBI Taxonomy" id="47602"/>
    <lineage>
        <taxon>Eukaryota</taxon>
        <taxon>Viridiplantae</taxon>
        <taxon>Streptophyta</taxon>
        <taxon>Embryophyta</taxon>
        <taxon>Tracheophyta</taxon>
        <taxon>Spermatophyta</taxon>
        <taxon>Magnoliopsida</taxon>
        <taxon>eudicotyledons</taxon>
        <taxon>Gunneridae</taxon>
        <taxon>Pentapetalae</taxon>
        <taxon>rosids</taxon>
        <taxon>malvids</taxon>
        <taxon>Malvales</taxon>
        <taxon>Malvaceae</taxon>
        <taxon>Malvoideae</taxon>
        <taxon>Gossypium</taxon>
    </lineage>
</organism>
<evidence type="ECO:0000313" key="2">
    <source>
        <dbReference type="Proteomes" id="UP000828251"/>
    </source>
</evidence>